<organism evidence="1 2">
    <name type="scientific">Arthrobacter alpinus</name>
    <dbReference type="NCBI Taxonomy" id="656366"/>
    <lineage>
        <taxon>Bacteria</taxon>
        <taxon>Bacillati</taxon>
        <taxon>Actinomycetota</taxon>
        <taxon>Actinomycetes</taxon>
        <taxon>Micrococcales</taxon>
        <taxon>Micrococcaceae</taxon>
        <taxon>Arthrobacter</taxon>
    </lineage>
</organism>
<reference evidence="1 2" key="1">
    <citation type="submission" date="2016-10" db="EMBL/GenBank/DDBJ databases">
        <authorList>
            <person name="de Groot N.N."/>
        </authorList>
    </citation>
    <scope>NUCLEOTIDE SEQUENCE [LARGE SCALE GENOMIC DNA]</scope>
    <source>
        <strain evidence="1 2">DSM 22274</strain>
    </source>
</reference>
<evidence type="ECO:0000313" key="2">
    <source>
        <dbReference type="Proteomes" id="UP000182725"/>
    </source>
</evidence>
<name>A0A1H5PF83_9MICC</name>
<evidence type="ECO:0000313" key="1">
    <source>
        <dbReference type="EMBL" id="SEF12505.1"/>
    </source>
</evidence>
<proteinExistence type="predicted"/>
<accession>A0A1H5PF83</accession>
<protein>
    <submittedName>
        <fullName evidence="1">Uncharacterized protein</fullName>
    </submittedName>
</protein>
<sequence length="178" mass="19822">MIDANLATLLAGLIGAIGGAGGSIGAQIVGNRSSAKQEKTRLNFEEERFDRETSARSKELVFDSKRLAFVHALKLTGEALDFIMDARRNLQNLLNGKLSQQDRQYAKQWFTNWRTAHAEVLLLDIALKPEMENVQLVFQAWISQMSTVNNSRGLEQYLEVDRAIEILTVSMQASLAGP</sequence>
<dbReference type="AlphaFoldDB" id="A0A1H5PF83"/>
<dbReference type="RefSeq" id="WP_139244533.1">
    <property type="nucleotide sequence ID" value="NZ_FNTV01000002.1"/>
</dbReference>
<dbReference type="Proteomes" id="UP000182725">
    <property type="component" value="Unassembled WGS sequence"/>
</dbReference>
<gene>
    <name evidence="1" type="ORF">SAMN04489740_4251</name>
</gene>
<dbReference type="EMBL" id="FNTV01000002">
    <property type="protein sequence ID" value="SEF12505.1"/>
    <property type="molecule type" value="Genomic_DNA"/>
</dbReference>